<dbReference type="NCBIfam" id="NF009150">
    <property type="entry name" value="PRK12497.1-3"/>
    <property type="match status" value="1"/>
</dbReference>
<dbReference type="GO" id="GO:0003676">
    <property type="term" value="F:nucleic acid binding"/>
    <property type="evidence" value="ECO:0007669"/>
    <property type="project" value="InterPro"/>
</dbReference>
<dbReference type="HAMAP" id="MF_00048">
    <property type="entry name" value="UPF0102"/>
    <property type="match status" value="1"/>
</dbReference>
<protein>
    <recommendedName>
        <fullName evidence="2">UPF0102 protein BECKLFY1418C_GA0070996_101414</fullName>
    </recommendedName>
</protein>
<keyword evidence="3" id="KW-0255">Endonuclease</keyword>
<dbReference type="InterPro" id="IPR011335">
    <property type="entry name" value="Restrct_endonuc-II-like"/>
</dbReference>
<comment type="similarity">
    <text evidence="1 2">Belongs to the UPF0102 family.</text>
</comment>
<evidence type="ECO:0000256" key="1">
    <source>
        <dbReference type="ARBA" id="ARBA00006738"/>
    </source>
</evidence>
<name>A0A450WE02_9GAMM</name>
<sequence>MSSGERGAWAERLTENYLHGKGMKLLARNYGCKFGEIDLIMSEGVTWGQMTIVFIEVRFRGNPRFGSGTESVDHRKQRRIIMAANHWLQQNPMLRDKPCRFDIVSISPRQDDGNDIHWIPAAFEV</sequence>
<gene>
    <name evidence="3" type="ORF">BECKLFY1418C_GA0070996_101414</name>
</gene>
<dbReference type="Gene3D" id="3.40.1350.10">
    <property type="match status" value="1"/>
</dbReference>
<evidence type="ECO:0000256" key="2">
    <source>
        <dbReference type="HAMAP-Rule" id="MF_00048"/>
    </source>
</evidence>
<keyword evidence="3" id="KW-0378">Hydrolase</keyword>
<dbReference type="NCBIfam" id="TIGR00252">
    <property type="entry name" value="YraN family protein"/>
    <property type="match status" value="1"/>
</dbReference>
<reference evidence="3" key="1">
    <citation type="submission" date="2019-02" db="EMBL/GenBank/DDBJ databases">
        <authorList>
            <person name="Gruber-Vodicka R. H."/>
            <person name="Seah K. B. B."/>
        </authorList>
    </citation>
    <scope>NUCLEOTIDE SEQUENCE</scope>
    <source>
        <strain evidence="3">BECK_BY7</strain>
    </source>
</reference>
<dbReference type="AlphaFoldDB" id="A0A450WE02"/>
<accession>A0A450WE02</accession>
<organism evidence="3">
    <name type="scientific">Candidatus Kentrum sp. LFY</name>
    <dbReference type="NCBI Taxonomy" id="2126342"/>
    <lineage>
        <taxon>Bacteria</taxon>
        <taxon>Pseudomonadati</taxon>
        <taxon>Pseudomonadota</taxon>
        <taxon>Gammaproteobacteria</taxon>
        <taxon>Candidatus Kentrum</taxon>
    </lineage>
</organism>
<dbReference type="InterPro" id="IPR011856">
    <property type="entry name" value="tRNA_endonuc-like_dom_sf"/>
</dbReference>
<dbReference type="PANTHER" id="PTHR34039">
    <property type="entry name" value="UPF0102 PROTEIN YRAN"/>
    <property type="match status" value="1"/>
</dbReference>
<proteinExistence type="inferred from homology"/>
<dbReference type="Pfam" id="PF02021">
    <property type="entry name" value="UPF0102"/>
    <property type="match status" value="1"/>
</dbReference>
<dbReference type="PANTHER" id="PTHR34039:SF1">
    <property type="entry name" value="UPF0102 PROTEIN YRAN"/>
    <property type="match status" value="1"/>
</dbReference>
<evidence type="ECO:0000313" key="3">
    <source>
        <dbReference type="EMBL" id="VFK15273.1"/>
    </source>
</evidence>
<keyword evidence="3" id="KW-0540">Nuclease</keyword>
<dbReference type="GO" id="GO:0004519">
    <property type="term" value="F:endonuclease activity"/>
    <property type="evidence" value="ECO:0007669"/>
    <property type="project" value="UniProtKB-KW"/>
</dbReference>
<dbReference type="InterPro" id="IPR003509">
    <property type="entry name" value="UPF0102_YraN-like"/>
</dbReference>
<dbReference type="SUPFAM" id="SSF52980">
    <property type="entry name" value="Restriction endonuclease-like"/>
    <property type="match status" value="1"/>
</dbReference>
<dbReference type="CDD" id="cd20736">
    <property type="entry name" value="PoNe_Nuclease"/>
    <property type="match status" value="1"/>
</dbReference>
<dbReference type="EMBL" id="CAADFN010000014">
    <property type="protein sequence ID" value="VFK15273.1"/>
    <property type="molecule type" value="Genomic_DNA"/>
</dbReference>